<dbReference type="Proteomes" id="UP000549394">
    <property type="component" value="Unassembled WGS sequence"/>
</dbReference>
<protein>
    <submittedName>
        <fullName evidence="1">DgyrCDS2400</fullName>
    </submittedName>
</protein>
<evidence type="ECO:0000313" key="1">
    <source>
        <dbReference type="EMBL" id="CAD5113216.1"/>
    </source>
</evidence>
<dbReference type="Gene3D" id="3.60.15.10">
    <property type="entry name" value="Ribonuclease Z/Hydroxyacylglutathione hydrolase-like"/>
    <property type="match status" value="1"/>
</dbReference>
<dbReference type="AlphaFoldDB" id="A0A7I8VCZ2"/>
<dbReference type="InterPro" id="IPR036866">
    <property type="entry name" value="RibonucZ/Hydroxyglut_hydro"/>
</dbReference>
<comment type="caution">
    <text evidence="1">The sequence shown here is derived from an EMBL/GenBank/DDBJ whole genome shotgun (WGS) entry which is preliminary data.</text>
</comment>
<name>A0A7I8VCZ2_9ANNE</name>
<accession>A0A7I8VCZ2</accession>
<keyword evidence="2" id="KW-1185">Reference proteome</keyword>
<sequence>MPEILRTFTNSLSKVREFNSGDHCGANGVSCNAVDLCPAFDGVVGVVMNVNAGQNCEDGNKNIDSIVMKVTFNEVSVLLTGDFEDETTSASEQGT</sequence>
<organism evidence="1 2">
    <name type="scientific">Dimorphilus gyrociliatus</name>
    <dbReference type="NCBI Taxonomy" id="2664684"/>
    <lineage>
        <taxon>Eukaryota</taxon>
        <taxon>Metazoa</taxon>
        <taxon>Spiralia</taxon>
        <taxon>Lophotrochozoa</taxon>
        <taxon>Annelida</taxon>
        <taxon>Polychaeta</taxon>
        <taxon>Polychaeta incertae sedis</taxon>
        <taxon>Dinophilidae</taxon>
        <taxon>Dimorphilus</taxon>
    </lineage>
</organism>
<reference evidence="1 2" key="1">
    <citation type="submission" date="2020-08" db="EMBL/GenBank/DDBJ databases">
        <authorList>
            <person name="Hejnol A."/>
        </authorList>
    </citation>
    <scope>NUCLEOTIDE SEQUENCE [LARGE SCALE GENOMIC DNA]</scope>
</reference>
<evidence type="ECO:0000313" key="2">
    <source>
        <dbReference type="Proteomes" id="UP000549394"/>
    </source>
</evidence>
<gene>
    <name evidence="1" type="ORF">DGYR_LOCUS2247</name>
</gene>
<dbReference type="EMBL" id="CAJFCJ010000003">
    <property type="protein sequence ID" value="CAD5113216.1"/>
    <property type="molecule type" value="Genomic_DNA"/>
</dbReference>
<proteinExistence type="predicted"/>